<keyword evidence="7" id="KW-0663">Pyridoxal phosphate</keyword>
<evidence type="ECO:0000256" key="11">
    <source>
        <dbReference type="ARBA" id="ARBA00040554"/>
    </source>
</evidence>
<comment type="function">
    <text evidence="9">Catalyzes the decomposition of L-selenocysteine to L-alanine and elemental selenium.</text>
</comment>
<dbReference type="PIRSF" id="PIRSF005572">
    <property type="entry name" value="NifS"/>
    <property type="match status" value="1"/>
</dbReference>
<accession>A0A914YPL1</accession>
<feature type="domain" description="Aminotransferase class V" evidence="12">
    <location>
        <begin position="2"/>
        <end position="288"/>
    </location>
</feature>
<dbReference type="InterPro" id="IPR016454">
    <property type="entry name" value="Cysteine_dSase"/>
</dbReference>
<evidence type="ECO:0000256" key="1">
    <source>
        <dbReference type="ARBA" id="ARBA00001933"/>
    </source>
</evidence>
<evidence type="ECO:0000256" key="7">
    <source>
        <dbReference type="ARBA" id="ARBA00022898"/>
    </source>
</evidence>
<evidence type="ECO:0000256" key="4">
    <source>
        <dbReference type="ARBA" id="ARBA00011738"/>
    </source>
</evidence>
<organism evidence="13 14">
    <name type="scientific">Panagrolaimus superbus</name>
    <dbReference type="NCBI Taxonomy" id="310955"/>
    <lineage>
        <taxon>Eukaryota</taxon>
        <taxon>Metazoa</taxon>
        <taxon>Ecdysozoa</taxon>
        <taxon>Nematoda</taxon>
        <taxon>Chromadorea</taxon>
        <taxon>Rhabditida</taxon>
        <taxon>Tylenchina</taxon>
        <taxon>Panagrolaimomorpha</taxon>
        <taxon>Panagrolaimoidea</taxon>
        <taxon>Panagrolaimidae</taxon>
        <taxon>Panagrolaimus</taxon>
    </lineage>
</organism>
<dbReference type="InterPro" id="IPR015424">
    <property type="entry name" value="PyrdxlP-dep_Trfase"/>
</dbReference>
<proteinExistence type="inferred from homology"/>
<dbReference type="GO" id="GO:0005829">
    <property type="term" value="C:cytosol"/>
    <property type="evidence" value="ECO:0007669"/>
    <property type="project" value="UniProtKB-SubCell"/>
</dbReference>
<evidence type="ECO:0000256" key="8">
    <source>
        <dbReference type="ARBA" id="ARBA00023239"/>
    </source>
</evidence>
<sequence>MVSKCFQVPIHGVIYMSGGTEVNNTIINVAVDNWWDKFNTIPYVITSKMEHPSILKLLEHLQKKHKLLIHWMDICPKVGIVEHQKISDKTLMQTCLITIMAANNETGVIQPVNEIFGDLKSKISKLHPTKYLPFFHSDASQALGRINISEIFDMITVTGHKFGGPCIAALITKNEEFLKILQQNPFIFGGGQEGGYRSGTENLPMIAGLSVAIKWATENILDFKKVSQIRDYFEIELIKKFGAKSFYQNSVRLPNTSSICFPTYPGLAAEILEKCDKIFAASTGAACHSDGITLVFFNFLTLYNAGQKFTETLKFIRDFGCF</sequence>
<evidence type="ECO:0000256" key="2">
    <source>
        <dbReference type="ARBA" id="ARBA00004514"/>
    </source>
</evidence>
<dbReference type="GO" id="GO:0009000">
    <property type="term" value="F:selenocysteine lyase activity"/>
    <property type="evidence" value="ECO:0007669"/>
    <property type="project" value="UniProtKB-EC"/>
</dbReference>
<evidence type="ECO:0000256" key="6">
    <source>
        <dbReference type="ARBA" id="ARBA00022679"/>
    </source>
</evidence>
<evidence type="ECO:0000313" key="14">
    <source>
        <dbReference type="WBParaSite" id="PSU_v2.g20948.t1"/>
    </source>
</evidence>
<dbReference type="InterPro" id="IPR015422">
    <property type="entry name" value="PyrdxlP-dep_Trfase_small"/>
</dbReference>
<dbReference type="Proteomes" id="UP000887577">
    <property type="component" value="Unplaced"/>
</dbReference>
<dbReference type="InterPro" id="IPR015421">
    <property type="entry name" value="PyrdxlP-dep_Trfase_major"/>
</dbReference>
<keyword evidence="6" id="KW-0808">Transferase</keyword>
<dbReference type="GO" id="GO:0016740">
    <property type="term" value="F:transferase activity"/>
    <property type="evidence" value="ECO:0007669"/>
    <property type="project" value="UniProtKB-KW"/>
</dbReference>
<dbReference type="Pfam" id="PF00266">
    <property type="entry name" value="Aminotran_5"/>
    <property type="match status" value="1"/>
</dbReference>
<dbReference type="AlphaFoldDB" id="A0A914YPL1"/>
<name>A0A914YPL1_9BILA</name>
<dbReference type="PANTHER" id="PTHR11601">
    <property type="entry name" value="CYSTEINE DESULFURYLASE FAMILY MEMBER"/>
    <property type="match status" value="1"/>
</dbReference>
<dbReference type="InterPro" id="IPR000192">
    <property type="entry name" value="Aminotrans_V_dom"/>
</dbReference>
<comment type="subunit">
    <text evidence="4">Homodimer.</text>
</comment>
<evidence type="ECO:0000259" key="12">
    <source>
        <dbReference type="Pfam" id="PF00266"/>
    </source>
</evidence>
<reference evidence="14" key="1">
    <citation type="submission" date="2022-11" db="UniProtKB">
        <authorList>
            <consortium name="WormBaseParasite"/>
        </authorList>
    </citation>
    <scope>IDENTIFICATION</scope>
</reference>
<keyword evidence="8" id="KW-0456">Lyase</keyword>
<evidence type="ECO:0000256" key="5">
    <source>
        <dbReference type="ARBA" id="ARBA00022490"/>
    </source>
</evidence>
<dbReference type="Gene3D" id="3.90.1150.10">
    <property type="entry name" value="Aspartate Aminotransferase, domain 1"/>
    <property type="match status" value="1"/>
</dbReference>
<dbReference type="EC" id="4.4.1.16" evidence="10"/>
<evidence type="ECO:0000313" key="13">
    <source>
        <dbReference type="Proteomes" id="UP000887577"/>
    </source>
</evidence>
<comment type="similarity">
    <text evidence="3">Belongs to the class-V pyridoxal-phosphate-dependent aminotransferase family.</text>
</comment>
<comment type="cofactor">
    <cofactor evidence="1">
        <name>pyridoxal 5'-phosphate</name>
        <dbReference type="ChEBI" id="CHEBI:597326"/>
    </cofactor>
</comment>
<dbReference type="WBParaSite" id="PSU_v2.g20948.t1">
    <property type="protein sequence ID" value="PSU_v2.g20948.t1"/>
    <property type="gene ID" value="PSU_v2.g20948"/>
</dbReference>
<keyword evidence="5" id="KW-0963">Cytoplasm</keyword>
<protein>
    <recommendedName>
        <fullName evidence="11">Selenocysteine lyase</fullName>
        <ecNumber evidence="10">4.4.1.16</ecNumber>
    </recommendedName>
</protein>
<dbReference type="PANTHER" id="PTHR11601:SF62">
    <property type="entry name" value="SELENOCYSTEINE LYASE"/>
    <property type="match status" value="1"/>
</dbReference>
<keyword evidence="13" id="KW-1185">Reference proteome</keyword>
<comment type="subcellular location">
    <subcellularLocation>
        <location evidence="2">Cytoplasm</location>
        <location evidence="2">Cytosol</location>
    </subcellularLocation>
</comment>
<evidence type="ECO:0000256" key="3">
    <source>
        <dbReference type="ARBA" id="ARBA00009236"/>
    </source>
</evidence>
<evidence type="ECO:0000256" key="10">
    <source>
        <dbReference type="ARBA" id="ARBA00039054"/>
    </source>
</evidence>
<dbReference type="Gene3D" id="3.40.640.10">
    <property type="entry name" value="Type I PLP-dependent aspartate aminotransferase-like (Major domain)"/>
    <property type="match status" value="1"/>
</dbReference>
<evidence type="ECO:0000256" key="9">
    <source>
        <dbReference type="ARBA" id="ARBA00037407"/>
    </source>
</evidence>
<dbReference type="SUPFAM" id="SSF53383">
    <property type="entry name" value="PLP-dependent transferases"/>
    <property type="match status" value="1"/>
</dbReference>